<dbReference type="Pfam" id="PF00583">
    <property type="entry name" value="Acetyltransf_1"/>
    <property type="match status" value="1"/>
</dbReference>
<dbReference type="RefSeq" id="WP_112401567.1">
    <property type="nucleotide sequence ID" value="NZ_SGOB01000003.1"/>
</dbReference>
<evidence type="ECO:0000313" key="3">
    <source>
        <dbReference type="Proteomes" id="UP000320858"/>
    </source>
</evidence>
<dbReference type="InterPro" id="IPR016181">
    <property type="entry name" value="Acyl_CoA_acyltransferase"/>
</dbReference>
<dbReference type="PANTHER" id="PTHR13170:SF16">
    <property type="entry name" value="PROTEIN O-GLCNACASE"/>
    <property type="match status" value="1"/>
</dbReference>
<dbReference type="GO" id="GO:0016747">
    <property type="term" value="F:acyltransferase activity, transferring groups other than amino-acyl groups"/>
    <property type="evidence" value="ECO:0007669"/>
    <property type="project" value="InterPro"/>
</dbReference>
<gene>
    <name evidence="2" type="ORF">EXN24_16770</name>
</gene>
<evidence type="ECO:0000313" key="2">
    <source>
        <dbReference type="EMBL" id="TRA88190.1"/>
    </source>
</evidence>
<proteinExistence type="predicted"/>
<feature type="domain" description="N-acetyltransferase" evidence="1">
    <location>
        <begin position="87"/>
        <end position="220"/>
    </location>
</feature>
<reference evidence="2 3" key="1">
    <citation type="journal article" date="2019" name="Appl. Microbiol. Biotechnol.">
        <title>Differential efficiency of wild type rhizogenic strains for rol gene transformation of plants.</title>
        <authorList>
            <person name="Desmet S."/>
            <person name="De Keyser E."/>
            <person name="Van Vaerenbergh J."/>
            <person name="Baeyen S."/>
            <person name="Van Huylenbroeck J."/>
            <person name="Geelen D."/>
            <person name="Dhooghe E."/>
        </authorList>
    </citation>
    <scope>NUCLEOTIDE SEQUENCE [LARGE SCALE GENOMIC DNA]</scope>
    <source>
        <strain evidence="2 3">B 4.1</strain>
    </source>
</reference>
<sequence>MTRFAPRMWLPEAAIMTMPASLSSVIIRNARPSDETAILDICVRTSDRGKDGSQYYSDPRLPGLLWALPYVRFCAETAFVLTKDDVVMGYCVAAPDTIAYENWLEAAWWPSLQEELRDFETRTVEDENVLSYIRSARKTPAEVTRPYPAHLHINLLPEIQNGGHGSSLLRHQLDSLTRSDVRGVHLGVNQYNEKVVAFYAKFGFVEIDRTPSIVMAKRLIE</sequence>
<dbReference type="Gene3D" id="3.40.630.30">
    <property type="match status" value="1"/>
</dbReference>
<organism evidence="2 3">
    <name type="scientific">Rhizobium rhizogenes</name>
    <name type="common">Agrobacterium rhizogenes</name>
    <dbReference type="NCBI Taxonomy" id="359"/>
    <lineage>
        <taxon>Bacteria</taxon>
        <taxon>Pseudomonadati</taxon>
        <taxon>Pseudomonadota</taxon>
        <taxon>Alphaproteobacteria</taxon>
        <taxon>Hyphomicrobiales</taxon>
        <taxon>Rhizobiaceae</taxon>
        <taxon>Rhizobium/Agrobacterium group</taxon>
        <taxon>Rhizobium</taxon>
    </lineage>
</organism>
<comment type="caution">
    <text evidence="2">The sequence shown here is derived from an EMBL/GenBank/DDBJ whole genome shotgun (WGS) entry which is preliminary data.</text>
</comment>
<evidence type="ECO:0000259" key="1">
    <source>
        <dbReference type="PROSITE" id="PS51186"/>
    </source>
</evidence>
<dbReference type="EMBL" id="SGOB01000003">
    <property type="protein sequence ID" value="TRA88190.1"/>
    <property type="molecule type" value="Genomic_DNA"/>
</dbReference>
<dbReference type="Proteomes" id="UP000320858">
    <property type="component" value="Unassembled WGS sequence"/>
</dbReference>
<protein>
    <submittedName>
        <fullName evidence="2">GNAT family N-acetyltransferase</fullName>
    </submittedName>
</protein>
<dbReference type="PROSITE" id="PS51186">
    <property type="entry name" value="GNAT"/>
    <property type="match status" value="1"/>
</dbReference>
<dbReference type="PANTHER" id="PTHR13170">
    <property type="entry name" value="O-GLCNACASE"/>
    <property type="match status" value="1"/>
</dbReference>
<dbReference type="SUPFAM" id="SSF55729">
    <property type="entry name" value="Acyl-CoA N-acyltransferases (Nat)"/>
    <property type="match status" value="1"/>
</dbReference>
<accession>A0AA94VC47</accession>
<dbReference type="AlphaFoldDB" id="A0AA94VC47"/>
<name>A0AA94VC47_RHIRH</name>
<dbReference type="InterPro" id="IPR051822">
    <property type="entry name" value="Glycosyl_Hydrolase_84"/>
</dbReference>
<dbReference type="InterPro" id="IPR000182">
    <property type="entry name" value="GNAT_dom"/>
</dbReference>